<evidence type="ECO:0000313" key="2">
    <source>
        <dbReference type="Proteomes" id="UP000234881"/>
    </source>
</evidence>
<gene>
    <name evidence="1" type="ORF">C0081_01705</name>
</gene>
<organism evidence="1 2">
    <name type="scientific">Cohaesibacter celericrescens</name>
    <dbReference type="NCBI Taxonomy" id="2067669"/>
    <lineage>
        <taxon>Bacteria</taxon>
        <taxon>Pseudomonadati</taxon>
        <taxon>Pseudomonadota</taxon>
        <taxon>Alphaproteobacteria</taxon>
        <taxon>Hyphomicrobiales</taxon>
        <taxon>Cohaesibacteraceae</taxon>
    </lineage>
</organism>
<dbReference type="EMBL" id="PKUQ01000001">
    <property type="protein sequence ID" value="PLW78978.1"/>
    <property type="molecule type" value="Genomic_DNA"/>
</dbReference>
<evidence type="ECO:0000313" key="1">
    <source>
        <dbReference type="EMBL" id="PLW78978.1"/>
    </source>
</evidence>
<dbReference type="AlphaFoldDB" id="A0A2N5XX34"/>
<proteinExistence type="predicted"/>
<protein>
    <submittedName>
        <fullName evidence="1">Uncharacterized protein</fullName>
    </submittedName>
</protein>
<dbReference type="Proteomes" id="UP000234881">
    <property type="component" value="Unassembled WGS sequence"/>
</dbReference>
<dbReference type="RefSeq" id="WP_101532060.1">
    <property type="nucleotide sequence ID" value="NZ_JBFHIU010000082.1"/>
</dbReference>
<keyword evidence="2" id="KW-1185">Reference proteome</keyword>
<sequence>MAFGGTADLNWHHKEVVLLDLKWVNKTMVMHVEMKQFEEEEHQGNAPTIILSRQSQGKLEDILVVSGRAGGHVLVSLDPQDRLIGRINQSNPNSAGTVKWEIIT</sequence>
<accession>A0A2N5XX34</accession>
<dbReference type="OrthoDB" id="8447874at2"/>
<comment type="caution">
    <text evidence="1">The sequence shown here is derived from an EMBL/GenBank/DDBJ whole genome shotgun (WGS) entry which is preliminary data.</text>
</comment>
<reference evidence="1 2" key="1">
    <citation type="submission" date="2018-01" db="EMBL/GenBank/DDBJ databases">
        <title>The draft genome sequence of Cohaesibacter sp. H1304.</title>
        <authorList>
            <person name="Wang N.-N."/>
            <person name="Du Z.-J."/>
        </authorList>
    </citation>
    <scope>NUCLEOTIDE SEQUENCE [LARGE SCALE GENOMIC DNA]</scope>
    <source>
        <strain evidence="1 2">H1304</strain>
    </source>
</reference>
<name>A0A2N5XX34_9HYPH</name>